<sequence length="222" mass="23427">MGFLHTQSHSPCVLQVSTTEVTAPPSPTPSSSTPPSSAAPLSSPPSSPSTPAADETTATEAAVSTTHRTSLLGRPRPAYVPLRRPSTKAPLDPSATASPIPRATPTTASRFSARFTASRGNRRGLSTAASQKTETVVTGPDAAFPTSPTKLFPATAVPRHRFSSRIKSTDYILAAVALPPAPLGRQFDDDDDEEESTEETTATTVRAAEPLVFILRENIYIY</sequence>
<gene>
    <name evidence="2" type="ORF">ONE63_005786</name>
</gene>
<protein>
    <submittedName>
        <fullName evidence="2">Uncharacterized protein</fullName>
    </submittedName>
</protein>
<reference evidence="2" key="1">
    <citation type="submission" date="2022-12" db="EMBL/GenBank/DDBJ databases">
        <title>Chromosome-level genome assembly of the bean flower thrips Megalurothrips usitatus.</title>
        <authorList>
            <person name="Ma L."/>
            <person name="Liu Q."/>
            <person name="Li H."/>
            <person name="Cai W."/>
        </authorList>
    </citation>
    <scope>NUCLEOTIDE SEQUENCE</scope>
    <source>
        <strain evidence="2">Cailab_2022a</strain>
    </source>
</reference>
<feature type="compositionally biased region" description="Acidic residues" evidence="1">
    <location>
        <begin position="188"/>
        <end position="198"/>
    </location>
</feature>
<feature type="compositionally biased region" description="Low complexity" evidence="1">
    <location>
        <begin position="16"/>
        <end position="41"/>
    </location>
</feature>
<evidence type="ECO:0000313" key="3">
    <source>
        <dbReference type="Proteomes" id="UP001075354"/>
    </source>
</evidence>
<dbReference type="EMBL" id="JAPTSV010000002">
    <property type="protein sequence ID" value="KAJ1530950.1"/>
    <property type="molecule type" value="Genomic_DNA"/>
</dbReference>
<dbReference type="Proteomes" id="UP001075354">
    <property type="component" value="Chromosome 2"/>
</dbReference>
<proteinExistence type="predicted"/>
<feature type="compositionally biased region" description="Polar residues" evidence="1">
    <location>
        <begin position="127"/>
        <end position="136"/>
    </location>
</feature>
<name>A0AAV7XXP0_9NEOP</name>
<evidence type="ECO:0000256" key="1">
    <source>
        <dbReference type="SAM" id="MobiDB-lite"/>
    </source>
</evidence>
<keyword evidence="3" id="KW-1185">Reference proteome</keyword>
<evidence type="ECO:0000313" key="2">
    <source>
        <dbReference type="EMBL" id="KAJ1530950.1"/>
    </source>
</evidence>
<comment type="caution">
    <text evidence="2">The sequence shown here is derived from an EMBL/GenBank/DDBJ whole genome shotgun (WGS) entry which is preliminary data.</text>
</comment>
<accession>A0AAV7XXP0</accession>
<feature type="region of interest" description="Disordered" evidence="1">
    <location>
        <begin position="182"/>
        <end position="203"/>
    </location>
</feature>
<feature type="region of interest" description="Disordered" evidence="1">
    <location>
        <begin position="1"/>
        <end position="148"/>
    </location>
</feature>
<organism evidence="2 3">
    <name type="scientific">Megalurothrips usitatus</name>
    <name type="common">bean blossom thrips</name>
    <dbReference type="NCBI Taxonomy" id="439358"/>
    <lineage>
        <taxon>Eukaryota</taxon>
        <taxon>Metazoa</taxon>
        <taxon>Ecdysozoa</taxon>
        <taxon>Arthropoda</taxon>
        <taxon>Hexapoda</taxon>
        <taxon>Insecta</taxon>
        <taxon>Pterygota</taxon>
        <taxon>Neoptera</taxon>
        <taxon>Paraneoptera</taxon>
        <taxon>Thysanoptera</taxon>
        <taxon>Terebrantia</taxon>
        <taxon>Thripoidea</taxon>
        <taxon>Thripidae</taxon>
        <taxon>Megalurothrips</taxon>
    </lineage>
</organism>
<feature type="compositionally biased region" description="Low complexity" evidence="1">
    <location>
        <begin position="49"/>
        <end position="66"/>
    </location>
</feature>
<dbReference type="AlphaFoldDB" id="A0AAV7XXP0"/>
<feature type="compositionally biased region" description="Polar residues" evidence="1">
    <location>
        <begin position="1"/>
        <end position="10"/>
    </location>
</feature>